<evidence type="ECO:0000313" key="1">
    <source>
        <dbReference type="EMBL" id="MCW3473628.1"/>
    </source>
</evidence>
<evidence type="ECO:0000313" key="2">
    <source>
        <dbReference type="Proteomes" id="UP001165679"/>
    </source>
</evidence>
<reference evidence="1" key="2">
    <citation type="submission" date="2022-10" db="EMBL/GenBank/DDBJ databases">
        <authorList>
            <person name="Trinh H.N."/>
        </authorList>
    </citation>
    <scope>NUCLEOTIDE SEQUENCE</scope>
    <source>
        <strain evidence="1">RN2-1</strain>
    </source>
</reference>
<accession>A0AA42CCM7</accession>
<keyword evidence="2" id="KW-1185">Reference proteome</keyword>
<protein>
    <submittedName>
        <fullName evidence="1">Uncharacterized protein</fullName>
    </submittedName>
</protein>
<organism evidence="1 2">
    <name type="scientific">Limobrevibacterium gyesilva</name>
    <dbReference type="NCBI Taxonomy" id="2991712"/>
    <lineage>
        <taxon>Bacteria</taxon>
        <taxon>Pseudomonadati</taxon>
        <taxon>Pseudomonadota</taxon>
        <taxon>Alphaproteobacteria</taxon>
        <taxon>Acetobacterales</taxon>
        <taxon>Acetobacteraceae</taxon>
        <taxon>Limobrevibacterium</taxon>
    </lineage>
</organism>
<dbReference type="AlphaFoldDB" id="A0AA42CCM7"/>
<name>A0AA42CCM7_9PROT</name>
<gene>
    <name evidence="1" type="ORF">OL599_03475</name>
</gene>
<proteinExistence type="predicted"/>
<dbReference type="RefSeq" id="WP_264712210.1">
    <property type="nucleotide sequence ID" value="NZ_JAPDNT010000001.1"/>
</dbReference>
<sequence>MTVRTIPYNPAMPCTVALRRVLAKIRDHASTADLLFLERWEISPSPGAATALRVSQIRRANPELAAAIRAEVAAAGK</sequence>
<dbReference type="Proteomes" id="UP001165679">
    <property type="component" value="Unassembled WGS sequence"/>
</dbReference>
<dbReference type="EMBL" id="JAPDNT010000001">
    <property type="protein sequence ID" value="MCW3473628.1"/>
    <property type="molecule type" value="Genomic_DNA"/>
</dbReference>
<reference evidence="1" key="1">
    <citation type="submission" date="2022-09" db="EMBL/GenBank/DDBJ databases">
        <title>Rhodovastum sp. nov. RN2-1 isolated from soil in Seongnam, South Korea.</title>
        <authorList>
            <person name="Le N.T."/>
        </authorList>
    </citation>
    <scope>NUCLEOTIDE SEQUENCE</scope>
    <source>
        <strain evidence="1">RN2-1</strain>
    </source>
</reference>
<comment type="caution">
    <text evidence="1">The sequence shown here is derived from an EMBL/GenBank/DDBJ whole genome shotgun (WGS) entry which is preliminary data.</text>
</comment>